<dbReference type="EMBL" id="GBXM01050027">
    <property type="protein sequence ID" value="JAH58550.1"/>
    <property type="molecule type" value="Transcribed_RNA"/>
</dbReference>
<proteinExistence type="predicted"/>
<sequence>MPLQGVGKATGAFVELPTGRVREQPMNGDLFRLSQILTNQPTIRGKI</sequence>
<organism evidence="1">
    <name type="scientific">Anguilla anguilla</name>
    <name type="common">European freshwater eel</name>
    <name type="synonym">Muraena anguilla</name>
    <dbReference type="NCBI Taxonomy" id="7936"/>
    <lineage>
        <taxon>Eukaryota</taxon>
        <taxon>Metazoa</taxon>
        <taxon>Chordata</taxon>
        <taxon>Craniata</taxon>
        <taxon>Vertebrata</taxon>
        <taxon>Euteleostomi</taxon>
        <taxon>Actinopterygii</taxon>
        <taxon>Neopterygii</taxon>
        <taxon>Teleostei</taxon>
        <taxon>Anguilliformes</taxon>
        <taxon>Anguillidae</taxon>
        <taxon>Anguilla</taxon>
    </lineage>
</organism>
<accession>A0A0E9U033</accession>
<reference evidence="1" key="2">
    <citation type="journal article" date="2015" name="Fish Shellfish Immunol.">
        <title>Early steps in the European eel (Anguilla anguilla)-Vibrio vulnificus interaction in the gills: Role of the RtxA13 toxin.</title>
        <authorList>
            <person name="Callol A."/>
            <person name="Pajuelo D."/>
            <person name="Ebbesson L."/>
            <person name="Teles M."/>
            <person name="MacKenzie S."/>
            <person name="Amaro C."/>
        </authorList>
    </citation>
    <scope>NUCLEOTIDE SEQUENCE</scope>
</reference>
<evidence type="ECO:0000313" key="1">
    <source>
        <dbReference type="EMBL" id="JAH58550.1"/>
    </source>
</evidence>
<protein>
    <submittedName>
        <fullName evidence="1">Uncharacterized protein</fullName>
    </submittedName>
</protein>
<dbReference type="AlphaFoldDB" id="A0A0E9U033"/>
<name>A0A0E9U033_ANGAN</name>
<reference evidence="1" key="1">
    <citation type="submission" date="2014-11" db="EMBL/GenBank/DDBJ databases">
        <authorList>
            <person name="Amaro Gonzalez C."/>
        </authorList>
    </citation>
    <scope>NUCLEOTIDE SEQUENCE</scope>
</reference>